<evidence type="ECO:0000313" key="7">
    <source>
        <dbReference type="EMBL" id="ECF6050098.1"/>
    </source>
</evidence>
<dbReference type="PANTHER" id="PTHR28620">
    <property type="entry name" value="CENTROMERE PROTEIN V"/>
    <property type="match status" value="1"/>
</dbReference>
<dbReference type="EMBL" id="AAIIOQ010000002">
    <property type="protein sequence ID" value="ECE6358769.1"/>
    <property type="molecule type" value="Genomic_DNA"/>
</dbReference>
<reference evidence="11" key="4">
    <citation type="submission" date="2021-07" db="EMBL/GenBank/DDBJ databases">
        <title>Whole-Genome Sequences of non-enterica strains of Salmonella enterica isolated from poultry houses.</title>
        <authorList>
            <person name="Lamas A."/>
            <person name="Regal P."/>
            <person name="Miranda J.M."/>
            <person name="Vazquez B."/>
            <person name="Cepeda A."/>
            <person name="Franco C.M."/>
        </authorList>
    </citation>
    <scope>NUCLEOTIDE SEQUENCE</scope>
    <source>
        <strain evidence="11">LHICA_SA2</strain>
    </source>
</reference>
<dbReference type="Proteomes" id="UP000885342">
    <property type="component" value="Unassembled WGS sequence"/>
</dbReference>
<protein>
    <submittedName>
        <fullName evidence="5">GFA family protein</fullName>
    </submittedName>
</protein>
<evidence type="ECO:0000313" key="8">
    <source>
        <dbReference type="EMBL" id="ECI4008446.1"/>
    </source>
</evidence>
<feature type="domain" description="CENP-V/GFA" evidence="4">
    <location>
        <begin position="6"/>
        <end position="122"/>
    </location>
</feature>
<accession>A0A0F5BE69</accession>
<keyword evidence="3" id="KW-0862">Zinc</keyword>
<dbReference type="Gene3D" id="2.170.150.70">
    <property type="match status" value="1"/>
</dbReference>
<evidence type="ECO:0000313" key="10">
    <source>
        <dbReference type="EMBL" id="QVP52426.1"/>
    </source>
</evidence>
<evidence type="ECO:0000313" key="5">
    <source>
        <dbReference type="EMBL" id="ECC1605948.1"/>
    </source>
</evidence>
<gene>
    <name evidence="9" type="ORF">AIF45_19550</name>
    <name evidence="10" type="ORF">AIT66_11415</name>
    <name evidence="8" type="ORF">DN310_03585</name>
    <name evidence="6" type="ORF">DPA05_03430</name>
    <name evidence="5" type="ORF">FNI14_08170</name>
    <name evidence="7" type="ORF">FNN84_02550</name>
    <name evidence="11" type="ORF">JMJ84_10395</name>
</gene>
<dbReference type="Pfam" id="PF04828">
    <property type="entry name" value="GFA"/>
    <property type="match status" value="1"/>
</dbReference>
<dbReference type="GO" id="GO:0046872">
    <property type="term" value="F:metal ion binding"/>
    <property type="evidence" value="ECO:0007669"/>
    <property type="project" value="UniProtKB-KW"/>
</dbReference>
<organism evidence="5">
    <name type="scientific">Salmonella enterica subsp. salamae</name>
    <dbReference type="NCBI Taxonomy" id="59202"/>
    <lineage>
        <taxon>Bacteria</taxon>
        <taxon>Pseudomonadati</taxon>
        <taxon>Pseudomonadota</taxon>
        <taxon>Gammaproteobacteria</taxon>
        <taxon>Enterobacterales</taxon>
        <taxon>Enterobacteriaceae</taxon>
        <taxon>Salmonella</taxon>
    </lineage>
</organism>
<dbReference type="EMBL" id="RSKH01000015">
    <property type="protein sequence ID" value="MII81213.1"/>
    <property type="molecule type" value="Genomic_DNA"/>
</dbReference>
<dbReference type="Proteomes" id="UP000839746">
    <property type="component" value="Unassembled WGS sequence"/>
</dbReference>
<dbReference type="PROSITE" id="PS51891">
    <property type="entry name" value="CENP_V_GFA"/>
    <property type="match status" value="1"/>
</dbReference>
<dbReference type="PANTHER" id="PTHR28620:SF1">
    <property type="entry name" value="CENP-V_GFA DOMAIN-CONTAINING PROTEIN"/>
    <property type="match status" value="1"/>
</dbReference>
<evidence type="ECO:0000313" key="9">
    <source>
        <dbReference type="EMBL" id="MII81213.1"/>
    </source>
</evidence>
<dbReference type="Proteomes" id="UP000839852">
    <property type="component" value="Unassembled WGS sequence"/>
</dbReference>
<dbReference type="EMBL" id="AAIVAV010000002">
    <property type="protein sequence ID" value="ECI4008446.1"/>
    <property type="molecule type" value="Genomic_DNA"/>
</dbReference>
<comment type="similarity">
    <text evidence="1">Belongs to the Gfa family.</text>
</comment>
<dbReference type="EMBL" id="AAILSQ010000002">
    <property type="protein sequence ID" value="ECF6050098.1"/>
    <property type="molecule type" value="Genomic_DNA"/>
</dbReference>
<dbReference type="InterPro" id="IPR011057">
    <property type="entry name" value="Mss4-like_sf"/>
</dbReference>
<sequence length="149" mass="16037">MTSENLSAACHCGSVVFTVQLSDGFHTARRCNCSFCRMRGAVTVSAPLSGIKVVKGQDKLTEYRFNTGKAVHFFCSVCGIYTFHQRRSNPDQYGVNVACIENVSPFDFACVEVNDGITHPSDGGSSGVVGYLRYEPKTSPPVATGGKNI</sequence>
<evidence type="ECO:0000256" key="2">
    <source>
        <dbReference type="ARBA" id="ARBA00022723"/>
    </source>
</evidence>
<evidence type="ECO:0000256" key="3">
    <source>
        <dbReference type="ARBA" id="ARBA00022833"/>
    </source>
</evidence>
<dbReference type="GO" id="GO:0016846">
    <property type="term" value="F:carbon-sulfur lyase activity"/>
    <property type="evidence" value="ECO:0007669"/>
    <property type="project" value="InterPro"/>
</dbReference>
<dbReference type="EMBL" id="AAIAJV010000007">
    <property type="protein sequence ID" value="ECC1605948.1"/>
    <property type="molecule type" value="Genomic_DNA"/>
</dbReference>
<name>A0A0F5BE69_SALER</name>
<dbReference type="EMBL" id="CP079837">
    <property type="protein sequence ID" value="QXX27147.1"/>
    <property type="molecule type" value="Genomic_DNA"/>
</dbReference>
<dbReference type="EMBL" id="CP074596">
    <property type="protein sequence ID" value="QVP52426.1"/>
    <property type="molecule type" value="Genomic_DNA"/>
</dbReference>
<dbReference type="SUPFAM" id="SSF51316">
    <property type="entry name" value="Mss4-like"/>
    <property type="match status" value="1"/>
</dbReference>
<reference evidence="9" key="1">
    <citation type="submission" date="2018-08" db="EMBL/GenBank/DDBJ databases">
        <authorList>
            <consortium name="GenomeTrakr network: Whole genome sequencing for foodborne pathogen traceback"/>
        </authorList>
    </citation>
    <scope>NUCLEOTIDE SEQUENCE [LARGE SCALE GENOMIC DNA]</scope>
    <source>
        <strain evidence="10">CFSAN001015</strain>
        <strain evidence="9">FDA00003943</strain>
    </source>
</reference>
<keyword evidence="2" id="KW-0479">Metal-binding</keyword>
<evidence type="ECO:0000313" key="11">
    <source>
        <dbReference type="EMBL" id="QXX27147.1"/>
    </source>
</evidence>
<evidence type="ECO:0000259" key="4">
    <source>
        <dbReference type="PROSITE" id="PS51891"/>
    </source>
</evidence>
<reference evidence="5" key="2">
    <citation type="submission" date="2019-07" db="EMBL/GenBank/DDBJ databases">
        <authorList>
            <person name="Ashton P.M."/>
            <person name="Dallman T."/>
            <person name="Nair S."/>
            <person name="De Pinna E."/>
            <person name="Peters T."/>
            <person name="Grant K."/>
        </authorList>
    </citation>
    <scope>NUCLEOTIDE SEQUENCE</scope>
    <source>
        <strain evidence="7">107213</strain>
        <strain evidence="8">275803</strain>
        <strain evidence="6">319688</strain>
        <strain evidence="5">646013</strain>
    </source>
</reference>
<evidence type="ECO:0000256" key="1">
    <source>
        <dbReference type="ARBA" id="ARBA00005495"/>
    </source>
</evidence>
<accession>A0A344R1V9</accession>
<proteinExistence type="inferred from homology"/>
<dbReference type="AlphaFoldDB" id="A0A0F5BE69"/>
<evidence type="ECO:0000313" key="6">
    <source>
        <dbReference type="EMBL" id="ECE6358769.1"/>
    </source>
</evidence>
<dbReference type="Proteomes" id="UP000839598">
    <property type="component" value="Unassembled WGS sequence"/>
</dbReference>
<dbReference type="InterPro" id="IPR052355">
    <property type="entry name" value="CENP-V-like"/>
</dbReference>
<dbReference type="STRING" id="1243604.LFZ48_07170"/>
<dbReference type="InterPro" id="IPR006913">
    <property type="entry name" value="CENP-V/GFA"/>
</dbReference>
<reference evidence="10" key="3">
    <citation type="submission" date="2021-05" db="EMBL/GenBank/DDBJ databases">
        <title>Whole genome PacBio Sequel sequence of Salmonella enterica subsp. enterica.</title>
        <authorList>
            <person name="Hoffmann M."/>
            <person name="Balkey M."/>
            <person name="Luo Y."/>
        </authorList>
    </citation>
    <scope>NUCLEOTIDE SEQUENCE</scope>
    <source>
        <strain evidence="10">CFSAN001015</strain>
    </source>
</reference>